<protein>
    <submittedName>
        <fullName evidence="7">Glycolate oxidase</fullName>
        <ecNumber evidence="7">1.1.3.15</ecNumber>
    </submittedName>
</protein>
<dbReference type="InterPro" id="IPR016164">
    <property type="entry name" value="FAD-linked_Oxase-like_C"/>
</dbReference>
<dbReference type="InterPro" id="IPR006094">
    <property type="entry name" value="Oxid_FAD_bind_N"/>
</dbReference>
<keyword evidence="3" id="KW-0285">Flavoprotein</keyword>
<dbReference type="SUPFAM" id="SSF56176">
    <property type="entry name" value="FAD-binding/transporter-associated domain-like"/>
    <property type="match status" value="1"/>
</dbReference>
<evidence type="ECO:0000256" key="3">
    <source>
        <dbReference type="ARBA" id="ARBA00022630"/>
    </source>
</evidence>
<keyword evidence="4" id="KW-0274">FAD</keyword>
<feature type="domain" description="FAD-binding PCMH-type" evidence="6">
    <location>
        <begin position="46"/>
        <end position="225"/>
    </location>
</feature>
<dbReference type="EMBL" id="JACHXG010000005">
    <property type="protein sequence ID" value="MBB3089717.1"/>
    <property type="molecule type" value="Genomic_DNA"/>
</dbReference>
<dbReference type="Gene3D" id="1.10.45.10">
    <property type="entry name" value="Vanillyl-alcohol Oxidase, Chain A, domain 4"/>
    <property type="match status" value="1"/>
</dbReference>
<comment type="similarity">
    <text evidence="2">Belongs to the FAD-binding oxidoreductase/transferase type 4 family.</text>
</comment>
<evidence type="ECO:0000256" key="4">
    <source>
        <dbReference type="ARBA" id="ARBA00022827"/>
    </source>
</evidence>
<evidence type="ECO:0000256" key="1">
    <source>
        <dbReference type="ARBA" id="ARBA00001974"/>
    </source>
</evidence>
<keyword evidence="5 7" id="KW-0560">Oxidoreductase</keyword>
<dbReference type="Gene3D" id="3.30.70.2740">
    <property type="match status" value="1"/>
</dbReference>
<comment type="caution">
    <text evidence="7">The sequence shown here is derived from an EMBL/GenBank/DDBJ whole genome shotgun (WGS) entry which is preliminary data.</text>
</comment>
<dbReference type="InterPro" id="IPR051914">
    <property type="entry name" value="FAD-linked_OxidoTrans_Type4"/>
</dbReference>
<keyword evidence="8" id="KW-1185">Reference proteome</keyword>
<dbReference type="InterPro" id="IPR016169">
    <property type="entry name" value="FAD-bd_PCMH_sub2"/>
</dbReference>
<name>A0A7W5A4X4_9ACTN</name>
<dbReference type="SUPFAM" id="SSF55103">
    <property type="entry name" value="FAD-linked oxidases, C-terminal domain"/>
    <property type="match status" value="1"/>
</dbReference>
<accession>A0A7W5A4X4</accession>
<evidence type="ECO:0000256" key="2">
    <source>
        <dbReference type="ARBA" id="ARBA00008000"/>
    </source>
</evidence>
<reference evidence="7 8" key="1">
    <citation type="submission" date="2020-08" db="EMBL/GenBank/DDBJ databases">
        <title>Genomic Encyclopedia of Type Strains, Phase III (KMG-III): the genomes of soil and plant-associated and newly described type strains.</title>
        <authorList>
            <person name="Whitman W."/>
        </authorList>
    </citation>
    <scope>NUCLEOTIDE SEQUENCE [LARGE SCALE GENOMIC DNA]</scope>
    <source>
        <strain evidence="7 8">CECT 3302</strain>
    </source>
</reference>
<dbReference type="PANTHER" id="PTHR42934">
    <property type="entry name" value="GLYCOLATE OXIDASE SUBUNIT GLCD"/>
    <property type="match status" value="1"/>
</dbReference>
<dbReference type="GO" id="GO:0003973">
    <property type="term" value="F:(S)-2-hydroxy-acid oxidase activity"/>
    <property type="evidence" value="ECO:0007669"/>
    <property type="project" value="UniProtKB-EC"/>
</dbReference>
<gene>
    <name evidence="7" type="ORF">FHS12_002666</name>
</gene>
<dbReference type="PANTHER" id="PTHR42934:SF2">
    <property type="entry name" value="GLYCOLATE OXIDASE SUBUNIT GLCD"/>
    <property type="match status" value="1"/>
</dbReference>
<dbReference type="Pfam" id="PF02913">
    <property type="entry name" value="FAD-oxidase_C"/>
    <property type="match status" value="1"/>
</dbReference>
<dbReference type="InterPro" id="IPR004113">
    <property type="entry name" value="FAD-bd_oxidored_4_C"/>
</dbReference>
<dbReference type="Pfam" id="PF01565">
    <property type="entry name" value="FAD_binding_4"/>
    <property type="match status" value="1"/>
</dbReference>
<evidence type="ECO:0000259" key="6">
    <source>
        <dbReference type="PROSITE" id="PS51387"/>
    </source>
</evidence>
<dbReference type="FunFam" id="3.30.70.2740:FF:000001">
    <property type="entry name" value="D-lactate dehydrogenase mitochondrial"/>
    <property type="match status" value="1"/>
</dbReference>
<evidence type="ECO:0000313" key="8">
    <source>
        <dbReference type="Proteomes" id="UP000577707"/>
    </source>
</evidence>
<dbReference type="GO" id="GO:0071949">
    <property type="term" value="F:FAD binding"/>
    <property type="evidence" value="ECO:0007669"/>
    <property type="project" value="InterPro"/>
</dbReference>
<comment type="cofactor">
    <cofactor evidence="1">
        <name>FAD</name>
        <dbReference type="ChEBI" id="CHEBI:57692"/>
    </cofactor>
</comment>
<evidence type="ECO:0000313" key="7">
    <source>
        <dbReference type="EMBL" id="MBB3089717.1"/>
    </source>
</evidence>
<dbReference type="InterPro" id="IPR016166">
    <property type="entry name" value="FAD-bd_PCMH"/>
</dbReference>
<dbReference type="Proteomes" id="UP000577707">
    <property type="component" value="Unassembled WGS sequence"/>
</dbReference>
<evidence type="ECO:0000256" key="5">
    <source>
        <dbReference type="ARBA" id="ARBA00023002"/>
    </source>
</evidence>
<dbReference type="EC" id="1.1.3.15" evidence="7"/>
<dbReference type="InterPro" id="IPR016171">
    <property type="entry name" value="Vanillyl_alc_oxidase_C-sub2"/>
</dbReference>
<proteinExistence type="inferred from homology"/>
<dbReference type="Gene3D" id="3.30.465.10">
    <property type="match status" value="1"/>
</dbReference>
<dbReference type="InterPro" id="IPR036318">
    <property type="entry name" value="FAD-bd_PCMH-like_sf"/>
</dbReference>
<sequence>MTASVARDVTATEIAEELVGLLPPGAVLTDPDVVEGMSRDQAAWAPYGQPAAVVRATSTDDVVQVVRACLRHGVPVVARGAGTGLSGGANALDGCVVVSLERMNRVLEINPLERLAVVQPGVVNDVLRETVADHGLWYPPDPASSPWSTIGGNVATNAGGLCCVKYGVTRDYVLQLEVVTGRGEVVRLGRRTAKGVAGYDLMGLVVGSEGTLGIVTEVTVRLRPLPAPALTVAGFFSSVVDAGAAVRAVGEAGLVPSALELVDRHCLQAVDAWKNMGLSTEAEVVLLGRFDDPGSTGEALAEQMVHCFRTAGATWAERSTDEDEAEALFAARRLAYPALERLGPVLTEDVCVPKEQVPEMLARIERIAVRHDIVIANIAHAGDGNLHPLLVTPPGDDAARARAEAAFGDIIADAIALGGTVTGEHGVGLLKRDGLTAELSAEVVEMHRAVKAALDPAHLLNPGKVFTSPPTTTTAHPTGAVS</sequence>
<dbReference type="AlphaFoldDB" id="A0A7W5A4X4"/>
<dbReference type="RefSeq" id="WP_183545740.1">
    <property type="nucleotide sequence ID" value="NZ_BMQT01000007.1"/>
</dbReference>
<dbReference type="FunFam" id="1.10.45.10:FF:000001">
    <property type="entry name" value="D-lactate dehydrogenase mitochondrial"/>
    <property type="match status" value="1"/>
</dbReference>
<dbReference type="PROSITE" id="PS51387">
    <property type="entry name" value="FAD_PCMH"/>
    <property type="match status" value="1"/>
</dbReference>
<organism evidence="7 8">
    <name type="scientific">Nocardioides albus</name>
    <dbReference type="NCBI Taxonomy" id="1841"/>
    <lineage>
        <taxon>Bacteria</taxon>
        <taxon>Bacillati</taxon>
        <taxon>Actinomycetota</taxon>
        <taxon>Actinomycetes</taxon>
        <taxon>Propionibacteriales</taxon>
        <taxon>Nocardioidaceae</taxon>
        <taxon>Nocardioides</taxon>
    </lineage>
</organism>